<dbReference type="Pfam" id="PF04536">
    <property type="entry name" value="TPM_phosphatase"/>
    <property type="match status" value="1"/>
</dbReference>
<name>A0A916V2G0_9HYPH</name>
<evidence type="ECO:0000313" key="3">
    <source>
        <dbReference type="EMBL" id="GGD01649.1"/>
    </source>
</evidence>
<feature type="domain" description="TPM" evidence="2">
    <location>
        <begin position="51"/>
        <end position="174"/>
    </location>
</feature>
<sequence>MALLPMIAPAARSLAGRRHPAILWLALAVVLLASLLHPAAAQEFPALTGRVVDAAGLLDPATETALDQKLAAFERTSSDQVVVATVPDLQGQAIEEFGVALGRAWKIGRAGENNGVILLVSRDDRKVRIEVGYGLEGTLTDALSSLIIQNDILPAFRSGDYPGGIAKGVDGILKVLSGDAAELQARAERNEGWQSEDVEGAVFFVLFALVWLFVMGAGVMSFFARRFGTKVGKNRWRWLGMVWALSQTNGRGRSGGSFGGGGFSGGSSGGGFSGGGGSFGGGGSSGSW</sequence>
<reference evidence="3" key="1">
    <citation type="journal article" date="2014" name="Int. J. Syst. Evol. Microbiol.">
        <title>Complete genome sequence of Corynebacterium casei LMG S-19264T (=DSM 44701T), isolated from a smear-ripened cheese.</title>
        <authorList>
            <consortium name="US DOE Joint Genome Institute (JGI-PGF)"/>
            <person name="Walter F."/>
            <person name="Albersmeier A."/>
            <person name="Kalinowski J."/>
            <person name="Ruckert C."/>
        </authorList>
    </citation>
    <scope>NUCLEOTIDE SEQUENCE</scope>
    <source>
        <strain evidence="3">CGMCC 1.15493</strain>
    </source>
</reference>
<feature type="transmembrane region" description="Helical" evidence="1">
    <location>
        <begin position="201"/>
        <end position="224"/>
    </location>
</feature>
<dbReference type="EMBL" id="BMJJ01000001">
    <property type="protein sequence ID" value="GGD01649.1"/>
    <property type="molecule type" value="Genomic_DNA"/>
</dbReference>
<dbReference type="AlphaFoldDB" id="A0A916V2G0"/>
<evidence type="ECO:0000256" key="1">
    <source>
        <dbReference type="SAM" id="Phobius"/>
    </source>
</evidence>
<reference evidence="3" key="2">
    <citation type="submission" date="2020-09" db="EMBL/GenBank/DDBJ databases">
        <authorList>
            <person name="Sun Q."/>
            <person name="Zhou Y."/>
        </authorList>
    </citation>
    <scope>NUCLEOTIDE SEQUENCE</scope>
    <source>
        <strain evidence="3">CGMCC 1.15493</strain>
    </source>
</reference>
<keyword evidence="1" id="KW-1133">Transmembrane helix</keyword>
<evidence type="ECO:0000313" key="4">
    <source>
        <dbReference type="Proteomes" id="UP000613160"/>
    </source>
</evidence>
<keyword evidence="1" id="KW-0472">Membrane</keyword>
<dbReference type="Gene3D" id="3.10.310.50">
    <property type="match status" value="1"/>
</dbReference>
<dbReference type="Proteomes" id="UP000613160">
    <property type="component" value="Unassembled WGS sequence"/>
</dbReference>
<keyword evidence="1" id="KW-0812">Transmembrane</keyword>
<protein>
    <submittedName>
        <fullName evidence="3">Membrane protein</fullName>
    </submittedName>
</protein>
<gene>
    <name evidence="3" type="ORF">GCM10011335_00270</name>
</gene>
<comment type="caution">
    <text evidence="3">The sequence shown here is derived from an EMBL/GenBank/DDBJ whole genome shotgun (WGS) entry which is preliminary data.</text>
</comment>
<keyword evidence="4" id="KW-1185">Reference proteome</keyword>
<dbReference type="PANTHER" id="PTHR30373">
    <property type="entry name" value="UPF0603 PROTEIN YGCG"/>
    <property type="match status" value="1"/>
</dbReference>
<evidence type="ECO:0000259" key="2">
    <source>
        <dbReference type="Pfam" id="PF04536"/>
    </source>
</evidence>
<proteinExistence type="predicted"/>
<dbReference type="RefSeq" id="WP_244639747.1">
    <property type="nucleotide sequence ID" value="NZ_BMJJ01000001.1"/>
</dbReference>
<accession>A0A916V2G0</accession>
<dbReference type="InterPro" id="IPR007621">
    <property type="entry name" value="TPM_dom"/>
</dbReference>
<organism evidence="3 4">
    <name type="scientific">Aureimonas glaciei</name>
    <dbReference type="NCBI Taxonomy" id="1776957"/>
    <lineage>
        <taxon>Bacteria</taxon>
        <taxon>Pseudomonadati</taxon>
        <taxon>Pseudomonadota</taxon>
        <taxon>Alphaproteobacteria</taxon>
        <taxon>Hyphomicrobiales</taxon>
        <taxon>Aurantimonadaceae</taxon>
        <taxon>Aureimonas</taxon>
    </lineage>
</organism>
<dbReference type="PANTHER" id="PTHR30373:SF2">
    <property type="entry name" value="UPF0603 PROTEIN YGCG"/>
    <property type="match status" value="1"/>
</dbReference>